<protein>
    <recommendedName>
        <fullName evidence="7">G-protein coupled receptors family 1 profile domain-containing protein</fullName>
    </recommendedName>
</protein>
<sequence>MTLVFHMSAQLVVLWMLLVAIVAGNATVILALLLTKTRKSRMNFFIMHLAIADLWVGLISVLPDLIQRITISWLAGSIACKLMKYLQFPWVVDVTVIPPERFQYQQYK</sequence>
<keyword evidence="3 6" id="KW-0812">Transmembrane</keyword>
<dbReference type="SUPFAM" id="SSF81321">
    <property type="entry name" value="Family A G protein-coupled receptor-like"/>
    <property type="match status" value="1"/>
</dbReference>
<evidence type="ECO:0000256" key="4">
    <source>
        <dbReference type="ARBA" id="ARBA00022989"/>
    </source>
</evidence>
<dbReference type="PANTHER" id="PTHR24244">
    <property type="entry name" value="NEUROPEPTIDE S RECEPTOR"/>
    <property type="match status" value="1"/>
</dbReference>
<dbReference type="InterPro" id="IPR000276">
    <property type="entry name" value="GPCR_Rhodpsn"/>
</dbReference>
<evidence type="ECO:0000313" key="8">
    <source>
        <dbReference type="EMBL" id="VVC99895.1"/>
    </source>
</evidence>
<dbReference type="EMBL" id="FZQP02004389">
    <property type="protein sequence ID" value="VVC99895.1"/>
    <property type="molecule type" value="Genomic_DNA"/>
</dbReference>
<dbReference type="InterPro" id="IPR027294">
    <property type="entry name" value="NPS_rcpt"/>
</dbReference>
<keyword evidence="5 6" id="KW-0472">Membrane</keyword>
<evidence type="ECO:0000256" key="1">
    <source>
        <dbReference type="ARBA" id="ARBA00004370"/>
    </source>
</evidence>
<feature type="domain" description="G-protein coupled receptors family 1 profile" evidence="7">
    <location>
        <begin position="24"/>
        <end position="86"/>
    </location>
</feature>
<evidence type="ECO:0000259" key="7">
    <source>
        <dbReference type="PROSITE" id="PS50262"/>
    </source>
</evidence>
<dbReference type="PROSITE" id="PS50262">
    <property type="entry name" value="G_PROTEIN_RECEP_F1_2"/>
    <property type="match status" value="1"/>
</dbReference>
<keyword evidence="4 6" id="KW-1133">Transmembrane helix</keyword>
<name>A0A5E4QNI1_9NEOP</name>
<evidence type="ECO:0000313" key="9">
    <source>
        <dbReference type="Proteomes" id="UP000324832"/>
    </source>
</evidence>
<evidence type="ECO:0000256" key="5">
    <source>
        <dbReference type="ARBA" id="ARBA00023136"/>
    </source>
</evidence>
<dbReference type="Gene3D" id="1.20.1070.10">
    <property type="entry name" value="Rhodopsin 7-helix transmembrane proteins"/>
    <property type="match status" value="1"/>
</dbReference>
<accession>A0A5E4QNI1</accession>
<dbReference type="Pfam" id="PF00001">
    <property type="entry name" value="7tm_1"/>
    <property type="match status" value="1"/>
</dbReference>
<dbReference type="GO" id="GO:0016020">
    <property type="term" value="C:membrane"/>
    <property type="evidence" value="ECO:0007669"/>
    <property type="project" value="UniProtKB-SubCell"/>
</dbReference>
<dbReference type="Proteomes" id="UP000324832">
    <property type="component" value="Unassembled WGS sequence"/>
</dbReference>
<feature type="transmembrane region" description="Helical" evidence="6">
    <location>
        <begin position="12"/>
        <end position="35"/>
    </location>
</feature>
<dbReference type="GO" id="GO:0008188">
    <property type="term" value="F:neuropeptide receptor activity"/>
    <property type="evidence" value="ECO:0007669"/>
    <property type="project" value="InterPro"/>
</dbReference>
<dbReference type="InterPro" id="IPR017452">
    <property type="entry name" value="GPCR_Rhodpsn_7TM"/>
</dbReference>
<dbReference type="PANTHER" id="PTHR24244:SF1">
    <property type="entry name" value="G-PROTEIN COUPLED RECEPTORS FAMILY 1 PROFILE DOMAIN-CONTAINING PROTEIN"/>
    <property type="match status" value="1"/>
</dbReference>
<evidence type="ECO:0000256" key="6">
    <source>
        <dbReference type="SAM" id="Phobius"/>
    </source>
</evidence>
<evidence type="ECO:0000256" key="2">
    <source>
        <dbReference type="ARBA" id="ARBA00010663"/>
    </source>
</evidence>
<feature type="transmembrane region" description="Helical" evidence="6">
    <location>
        <begin position="42"/>
        <end position="62"/>
    </location>
</feature>
<gene>
    <name evidence="8" type="ORF">LSINAPIS_LOCUS10661</name>
</gene>
<comment type="subcellular location">
    <subcellularLocation>
        <location evidence="1">Membrane</location>
    </subcellularLocation>
</comment>
<organism evidence="8 9">
    <name type="scientific">Leptidea sinapis</name>
    <dbReference type="NCBI Taxonomy" id="189913"/>
    <lineage>
        <taxon>Eukaryota</taxon>
        <taxon>Metazoa</taxon>
        <taxon>Ecdysozoa</taxon>
        <taxon>Arthropoda</taxon>
        <taxon>Hexapoda</taxon>
        <taxon>Insecta</taxon>
        <taxon>Pterygota</taxon>
        <taxon>Neoptera</taxon>
        <taxon>Endopterygota</taxon>
        <taxon>Lepidoptera</taxon>
        <taxon>Glossata</taxon>
        <taxon>Ditrysia</taxon>
        <taxon>Papilionoidea</taxon>
        <taxon>Pieridae</taxon>
        <taxon>Dismorphiinae</taxon>
        <taxon>Leptidea</taxon>
    </lineage>
</organism>
<dbReference type="PRINTS" id="PR00237">
    <property type="entry name" value="GPCRRHODOPSN"/>
</dbReference>
<keyword evidence="9" id="KW-1185">Reference proteome</keyword>
<dbReference type="AlphaFoldDB" id="A0A5E4QNI1"/>
<reference evidence="8 9" key="1">
    <citation type="submission" date="2017-07" db="EMBL/GenBank/DDBJ databases">
        <authorList>
            <person name="Talla V."/>
            <person name="Backstrom N."/>
        </authorList>
    </citation>
    <scope>NUCLEOTIDE SEQUENCE [LARGE SCALE GENOMIC DNA]</scope>
</reference>
<comment type="similarity">
    <text evidence="2">Belongs to the G-protein coupled receptor 1 family.</text>
</comment>
<proteinExistence type="inferred from homology"/>
<evidence type="ECO:0000256" key="3">
    <source>
        <dbReference type="ARBA" id="ARBA00022692"/>
    </source>
</evidence>